<dbReference type="SUPFAM" id="SSF53335">
    <property type="entry name" value="S-adenosyl-L-methionine-dependent methyltransferases"/>
    <property type="match status" value="1"/>
</dbReference>
<dbReference type="Gene3D" id="3.40.50.150">
    <property type="entry name" value="Vaccinia Virus protein VP39"/>
    <property type="match status" value="1"/>
</dbReference>
<dbReference type="Proteomes" id="UP001203945">
    <property type="component" value="Unassembled WGS sequence"/>
</dbReference>
<dbReference type="RefSeq" id="WP_255330283.1">
    <property type="nucleotide sequence ID" value="NZ_JAKZEU010000004.1"/>
</dbReference>
<evidence type="ECO:0000256" key="2">
    <source>
        <dbReference type="ARBA" id="ARBA00022691"/>
    </source>
</evidence>
<evidence type="ECO:0000259" key="3">
    <source>
        <dbReference type="Pfam" id="PF05175"/>
    </source>
</evidence>
<feature type="domain" description="Methyltransferase small" evidence="3">
    <location>
        <begin position="31"/>
        <end position="162"/>
    </location>
</feature>
<organism evidence="4 5">
    <name type="scientific">Paracoccus albicereus</name>
    <dbReference type="NCBI Taxonomy" id="2922394"/>
    <lineage>
        <taxon>Bacteria</taxon>
        <taxon>Pseudomonadati</taxon>
        <taxon>Pseudomonadota</taxon>
        <taxon>Alphaproteobacteria</taxon>
        <taxon>Rhodobacterales</taxon>
        <taxon>Paracoccaceae</taxon>
        <taxon>Paracoccus</taxon>
    </lineage>
</organism>
<dbReference type="CDD" id="cd02440">
    <property type="entry name" value="AdoMet_MTases"/>
    <property type="match status" value="1"/>
</dbReference>
<keyword evidence="1 4" id="KW-0489">Methyltransferase</keyword>
<dbReference type="PROSITE" id="PS00092">
    <property type="entry name" value="N6_MTASE"/>
    <property type="match status" value="1"/>
</dbReference>
<evidence type="ECO:0000313" key="4">
    <source>
        <dbReference type="EMBL" id="MCQ0971280.1"/>
    </source>
</evidence>
<protein>
    <submittedName>
        <fullName evidence="4">Methyltransferase</fullName>
    </submittedName>
</protein>
<dbReference type="InterPro" id="IPR029063">
    <property type="entry name" value="SAM-dependent_MTases_sf"/>
</dbReference>
<sequence length="247" mass="26209">MGGTRIDGFLNGRLQIEQPIDGYRAGADAVMLAAACPARPGETVVELGCGVGTASICLGWRVPGVTLTGLERQPDYAAMADRNAKRNDLPLSVVTGDLSRMPDTLKAASFDHVIANPPYFRDATPAPDALRAEARHEDTPLRAWVDAGLRRLRPGGHLLMIHRPERLNELLAALAGRAGAIAIMPIAAREGREAGRILLSARKEAKGALRLLAPFVMHAASAHSGDREDLSPAASAVLREGAAINLR</sequence>
<comment type="caution">
    <text evidence="4">The sequence shown here is derived from an EMBL/GenBank/DDBJ whole genome shotgun (WGS) entry which is preliminary data.</text>
</comment>
<keyword evidence="2" id="KW-0949">S-adenosyl-L-methionine</keyword>
<dbReference type="GO" id="GO:0008168">
    <property type="term" value="F:methyltransferase activity"/>
    <property type="evidence" value="ECO:0007669"/>
    <property type="project" value="UniProtKB-KW"/>
</dbReference>
<name>A0ABT1MSI2_9RHOB</name>
<evidence type="ECO:0000256" key="1">
    <source>
        <dbReference type="ARBA" id="ARBA00022603"/>
    </source>
</evidence>
<proteinExistence type="predicted"/>
<dbReference type="PANTHER" id="PTHR47739:SF1">
    <property type="entry name" value="TRNA1(VAL) (ADENINE(37)-N6)-METHYLTRANSFERASE"/>
    <property type="match status" value="1"/>
</dbReference>
<dbReference type="InterPro" id="IPR050210">
    <property type="entry name" value="tRNA_Adenine-N(6)_MTase"/>
</dbReference>
<reference evidence="4 5" key="1">
    <citation type="submission" date="2022-03" db="EMBL/GenBank/DDBJ databases">
        <authorList>
            <person name="He Y."/>
        </authorList>
    </citation>
    <scope>NUCLEOTIDE SEQUENCE [LARGE SCALE GENOMIC DNA]</scope>
    <source>
        <strain evidence="4 5">TK19116</strain>
    </source>
</reference>
<keyword evidence="1 4" id="KW-0808">Transferase</keyword>
<dbReference type="InterPro" id="IPR007848">
    <property type="entry name" value="Small_mtfrase_dom"/>
</dbReference>
<keyword evidence="5" id="KW-1185">Reference proteome</keyword>
<evidence type="ECO:0000313" key="5">
    <source>
        <dbReference type="Proteomes" id="UP001203945"/>
    </source>
</evidence>
<accession>A0ABT1MSI2</accession>
<dbReference type="GO" id="GO:0032259">
    <property type="term" value="P:methylation"/>
    <property type="evidence" value="ECO:0007669"/>
    <property type="project" value="UniProtKB-KW"/>
</dbReference>
<dbReference type="Pfam" id="PF05175">
    <property type="entry name" value="MTS"/>
    <property type="match status" value="1"/>
</dbReference>
<dbReference type="PANTHER" id="PTHR47739">
    <property type="entry name" value="TRNA1(VAL) (ADENINE(37)-N6)-METHYLTRANSFERASE"/>
    <property type="match status" value="1"/>
</dbReference>
<dbReference type="EMBL" id="JAKZEU010000004">
    <property type="protein sequence ID" value="MCQ0971280.1"/>
    <property type="molecule type" value="Genomic_DNA"/>
</dbReference>
<gene>
    <name evidence="4" type="ORF">MLD63_12690</name>
</gene>
<dbReference type="InterPro" id="IPR002052">
    <property type="entry name" value="DNA_methylase_N6_adenine_CS"/>
</dbReference>